<dbReference type="CDD" id="cd05254">
    <property type="entry name" value="dTDP_HR_like_SDR_e"/>
    <property type="match status" value="1"/>
</dbReference>
<dbReference type="PANTHER" id="PTHR10491:SF4">
    <property type="entry name" value="METHIONINE ADENOSYLTRANSFERASE 2 SUBUNIT BETA"/>
    <property type="match status" value="1"/>
</dbReference>
<dbReference type="GO" id="GO:0008831">
    <property type="term" value="F:dTDP-4-dehydrorhamnose reductase activity"/>
    <property type="evidence" value="ECO:0007669"/>
    <property type="project" value="UniProtKB-EC"/>
</dbReference>
<protein>
    <recommendedName>
        <fullName evidence="2">dTDP-4-dehydrorhamnose reductase</fullName>
        <ecNumber evidence="2">1.1.1.133</ecNumber>
    </recommendedName>
</protein>
<comment type="function">
    <text evidence="2">Catalyzes the reduction of dTDP-6-deoxy-L-lyxo-4-hexulose to yield dTDP-L-rhamnose.</text>
</comment>
<organism evidence="4">
    <name type="scientific">uncultured bacterium BAC-AB1442/1414/561</name>
    <dbReference type="NCBI Taxonomy" id="1562172"/>
    <lineage>
        <taxon>Bacteria</taxon>
        <taxon>environmental samples</taxon>
    </lineage>
</organism>
<name>A0A0C4S586_9BACT</name>
<dbReference type="UniPathway" id="UPA00124"/>
<dbReference type="SUPFAM" id="SSF51735">
    <property type="entry name" value="NAD(P)-binding Rossmann-fold domains"/>
    <property type="match status" value="1"/>
</dbReference>
<dbReference type="PANTHER" id="PTHR10491">
    <property type="entry name" value="DTDP-4-DEHYDRORHAMNOSE REDUCTASE"/>
    <property type="match status" value="1"/>
</dbReference>
<keyword evidence="2" id="KW-0521">NADP</keyword>
<comment type="similarity">
    <text evidence="1 2">Belongs to the dTDP-4-dehydrorhamnose reductase family.</text>
</comment>
<evidence type="ECO:0000256" key="2">
    <source>
        <dbReference type="RuleBase" id="RU364082"/>
    </source>
</evidence>
<dbReference type="NCBIfam" id="TIGR01214">
    <property type="entry name" value="rmlD"/>
    <property type="match status" value="1"/>
</dbReference>
<proteinExistence type="inferred from homology"/>
<dbReference type="AlphaFoldDB" id="A0A0C4S586"/>
<dbReference type="Gene3D" id="3.40.50.720">
    <property type="entry name" value="NAD(P)-binding Rossmann-like Domain"/>
    <property type="match status" value="1"/>
</dbReference>
<dbReference type="InterPro" id="IPR036291">
    <property type="entry name" value="NAD(P)-bd_dom_sf"/>
</dbReference>
<dbReference type="Gene3D" id="3.90.25.10">
    <property type="entry name" value="UDP-galactose 4-epimerase, domain 1"/>
    <property type="match status" value="1"/>
</dbReference>
<dbReference type="Pfam" id="PF04321">
    <property type="entry name" value="RmlD_sub_bind"/>
    <property type="match status" value="1"/>
</dbReference>
<sequence length="283" mass="29520">MRWLITGAYGMLGRDLAAVLAQDGEADVVAATRADLDVTDPAAVRAAVAKADVVLNAAAWTDVDGAEAAEDAATAVNGHAVRGLASAAGRRLVHISTDYVFDGAATEPYPEDAPPAPVNAYGRGKALGEQAVLGTGGYVVRTAWLYGAHGPNFVRTMLRLAAERETVDVVDDQHGPPTWSYALARQVVGLARAATAGRAAPGAYHGTAAGSTTWYGLARAVFAEVGLDPGRVRPTTSARFRRPAPRPTYSVLAHGRWHGTGVTPLPHWRGMLAEAMPALIARG</sequence>
<evidence type="ECO:0000256" key="1">
    <source>
        <dbReference type="ARBA" id="ARBA00010944"/>
    </source>
</evidence>
<dbReference type="GO" id="GO:0019305">
    <property type="term" value="P:dTDP-rhamnose biosynthetic process"/>
    <property type="evidence" value="ECO:0007669"/>
    <property type="project" value="UniProtKB-UniPathway"/>
</dbReference>
<reference evidence="4" key="1">
    <citation type="submission" date="2014-02" db="EMBL/GenBank/DDBJ databases">
        <title>Arenimycins C and D, pentangular polyphenols produced by an eDNA-derived gene cluster.</title>
        <authorList>
            <person name="Kang H.-S."/>
            <person name="Brady S.F."/>
        </authorList>
    </citation>
    <scope>NUCLEOTIDE SEQUENCE</scope>
</reference>
<dbReference type="GO" id="GO:0005829">
    <property type="term" value="C:cytosol"/>
    <property type="evidence" value="ECO:0007669"/>
    <property type="project" value="TreeGrafter"/>
</dbReference>
<keyword evidence="2" id="KW-0560">Oxidoreductase</keyword>
<evidence type="ECO:0000313" key="4">
    <source>
        <dbReference type="EMBL" id="AIW63019.1"/>
    </source>
</evidence>
<feature type="domain" description="RmlD-like substrate binding" evidence="3">
    <location>
        <begin position="1"/>
        <end position="276"/>
    </location>
</feature>
<dbReference type="EC" id="1.1.1.133" evidence="2"/>
<evidence type="ECO:0000259" key="3">
    <source>
        <dbReference type="Pfam" id="PF04321"/>
    </source>
</evidence>
<dbReference type="InterPro" id="IPR029903">
    <property type="entry name" value="RmlD-like-bd"/>
</dbReference>
<dbReference type="InterPro" id="IPR005913">
    <property type="entry name" value="dTDP_dehydrorham_reduct"/>
</dbReference>
<gene>
    <name evidence="4" type="primary">arn40</name>
</gene>
<comment type="pathway">
    <text evidence="2">Carbohydrate biosynthesis; dTDP-L-rhamnose biosynthesis.</text>
</comment>
<dbReference type="EMBL" id="KJ440489">
    <property type="protein sequence ID" value="AIW63019.1"/>
    <property type="molecule type" value="Genomic_DNA"/>
</dbReference>
<accession>A0A0C4S586</accession>